<keyword evidence="1" id="KW-0812">Transmembrane</keyword>
<feature type="transmembrane region" description="Helical" evidence="1">
    <location>
        <begin position="14"/>
        <end position="32"/>
    </location>
</feature>
<feature type="transmembrane region" description="Helical" evidence="1">
    <location>
        <begin position="87"/>
        <end position="109"/>
    </location>
</feature>
<name>A0A1I3PUD9_9ACTN</name>
<organism evidence="2 3">
    <name type="scientific">Nocardioides psychrotolerans</name>
    <dbReference type="NCBI Taxonomy" id="1005945"/>
    <lineage>
        <taxon>Bacteria</taxon>
        <taxon>Bacillati</taxon>
        <taxon>Actinomycetota</taxon>
        <taxon>Actinomycetes</taxon>
        <taxon>Propionibacteriales</taxon>
        <taxon>Nocardioidaceae</taxon>
        <taxon>Nocardioides</taxon>
    </lineage>
</organism>
<proteinExistence type="predicted"/>
<dbReference type="STRING" id="1005945.SAMN05216561_12211"/>
<evidence type="ECO:0000256" key="1">
    <source>
        <dbReference type="SAM" id="Phobius"/>
    </source>
</evidence>
<keyword evidence="1" id="KW-0472">Membrane</keyword>
<gene>
    <name evidence="2" type="ORF">SAMN05216561_12211</name>
</gene>
<reference evidence="2 3" key="1">
    <citation type="submission" date="2016-10" db="EMBL/GenBank/DDBJ databases">
        <authorList>
            <person name="de Groot N.N."/>
        </authorList>
    </citation>
    <scope>NUCLEOTIDE SEQUENCE [LARGE SCALE GENOMIC DNA]</scope>
    <source>
        <strain evidence="2 3">CGMCC 1.11156</strain>
    </source>
</reference>
<feature type="transmembrane region" description="Helical" evidence="1">
    <location>
        <begin position="148"/>
        <end position="165"/>
    </location>
</feature>
<dbReference type="AlphaFoldDB" id="A0A1I3PUD9"/>
<protein>
    <submittedName>
        <fullName evidence="2">Uncharacterized protein</fullName>
    </submittedName>
</protein>
<dbReference type="Proteomes" id="UP000198649">
    <property type="component" value="Unassembled WGS sequence"/>
</dbReference>
<accession>A0A1I3PUD9</accession>
<sequence>MTAMSTGAGMLAHTVHYALVVGGLLTLAVVLLPHALGRFRAEPVVPRDHHDLRVLALRHAVASGTLTLPRTTVPSPRSRRSPAHEHGGVLPGALRLACLASGAAAAIHAAAGPHHLAEHPLFGLFFTLAALGQLTWAALVTTWCTPRLLVAGIVGNSAILALWLTTRVWGLPGGLMPTPEAVGPWDLACAGWELLVVGTCVHLLGAGRRRPEGTS</sequence>
<keyword evidence="1" id="KW-1133">Transmembrane helix</keyword>
<dbReference type="EMBL" id="FOQG01000022">
    <property type="protein sequence ID" value="SFJ24841.1"/>
    <property type="molecule type" value="Genomic_DNA"/>
</dbReference>
<keyword evidence="3" id="KW-1185">Reference proteome</keyword>
<feature type="transmembrane region" description="Helical" evidence="1">
    <location>
        <begin position="121"/>
        <end position="141"/>
    </location>
</feature>
<feature type="transmembrane region" description="Helical" evidence="1">
    <location>
        <begin position="185"/>
        <end position="205"/>
    </location>
</feature>
<evidence type="ECO:0000313" key="2">
    <source>
        <dbReference type="EMBL" id="SFJ24841.1"/>
    </source>
</evidence>
<evidence type="ECO:0000313" key="3">
    <source>
        <dbReference type="Proteomes" id="UP000198649"/>
    </source>
</evidence>